<accession>A0AAD2ATE5</accession>
<name>A0AAD2ATE5_9RALS</name>
<keyword evidence="3" id="KW-1185">Reference proteome</keyword>
<proteinExistence type="predicted"/>
<evidence type="ECO:0000313" key="3">
    <source>
        <dbReference type="Proteomes" id="UP001189915"/>
    </source>
</evidence>
<organism evidence="2 3">
    <name type="scientific">Ralstonia wenshanensis</name>
    <dbReference type="NCBI Taxonomy" id="2842456"/>
    <lineage>
        <taxon>Bacteria</taxon>
        <taxon>Pseudomonadati</taxon>
        <taxon>Pseudomonadota</taxon>
        <taxon>Betaproteobacteria</taxon>
        <taxon>Burkholderiales</taxon>
        <taxon>Burkholderiaceae</taxon>
        <taxon>Ralstonia</taxon>
    </lineage>
</organism>
<comment type="caution">
    <text evidence="2">The sequence shown here is derived from an EMBL/GenBank/DDBJ whole genome shotgun (WGS) entry which is preliminary data.</text>
</comment>
<protein>
    <submittedName>
        <fullName evidence="2">Uncharacterized protein</fullName>
    </submittedName>
</protein>
<reference evidence="2 3" key="1">
    <citation type="submission" date="2023-07" db="EMBL/GenBank/DDBJ databases">
        <authorList>
            <person name="Peeters C."/>
        </authorList>
    </citation>
    <scope>NUCLEOTIDE SEQUENCE [LARGE SCALE GENOMIC DNA]</scope>
    <source>
        <strain evidence="2 3">LMG 18091</strain>
    </source>
</reference>
<sequence>MRRRKPTRTALKIVSGNPCRSASPKDGPALVAGAKAPAWPTPLSRSRVSKAQPDENKNPFADLVKKPRVSGKSLSKPKVGPPTIG</sequence>
<evidence type="ECO:0000256" key="1">
    <source>
        <dbReference type="SAM" id="MobiDB-lite"/>
    </source>
</evidence>
<dbReference type="Proteomes" id="UP001189915">
    <property type="component" value="Unassembled WGS sequence"/>
</dbReference>
<evidence type="ECO:0000313" key="2">
    <source>
        <dbReference type="EMBL" id="CAJ0688390.1"/>
    </source>
</evidence>
<gene>
    <name evidence="2" type="ORF">LMG18091_00932</name>
</gene>
<feature type="region of interest" description="Disordered" evidence="1">
    <location>
        <begin position="1"/>
        <end position="85"/>
    </location>
</feature>
<dbReference type="AlphaFoldDB" id="A0AAD2ATE5"/>
<dbReference type="EMBL" id="CATWAF010000001">
    <property type="protein sequence ID" value="CAJ0688390.1"/>
    <property type="molecule type" value="Genomic_DNA"/>
</dbReference>